<dbReference type="RefSeq" id="WP_147735584.1">
    <property type="nucleotide sequence ID" value="NZ_SAXX01000003.1"/>
</dbReference>
<dbReference type="AlphaFoldDB" id="A0A5C8E9V3"/>
<gene>
    <name evidence="1" type="ORF">EPJ69_01335</name>
</gene>
<evidence type="ECO:0000313" key="2">
    <source>
        <dbReference type="Proteomes" id="UP000324707"/>
    </source>
</evidence>
<organism evidence="1 2">
    <name type="scientific">Brachyspira aalborgi</name>
    <dbReference type="NCBI Taxonomy" id="29522"/>
    <lineage>
        <taxon>Bacteria</taxon>
        <taxon>Pseudomonadati</taxon>
        <taxon>Spirochaetota</taxon>
        <taxon>Spirochaetia</taxon>
        <taxon>Brachyspirales</taxon>
        <taxon>Brachyspiraceae</taxon>
        <taxon>Brachyspira</taxon>
    </lineage>
</organism>
<evidence type="ECO:0000313" key="1">
    <source>
        <dbReference type="EMBL" id="TXJ34847.1"/>
    </source>
</evidence>
<accession>A0A5C8E9V3</accession>
<dbReference type="EMBL" id="SAXX01000003">
    <property type="protein sequence ID" value="TXJ34847.1"/>
    <property type="molecule type" value="Genomic_DNA"/>
</dbReference>
<sequence length="165" mass="19291">MKKYLIILIFLTLTSNLFCISITPQFNLIANIGGLKTFTQTDVKPLDSYYMQGYSVFFDTIKGDIKFNASIYSQLGFRVEIEDKITLGEFLEFGYYPLTINTKYDGKPFPRLYDYRNTDKMLFHSIILGIIEKFYFKNFSIGLGGGHNYPNIRVWNFFKSRENIL</sequence>
<dbReference type="Proteomes" id="UP000324707">
    <property type="component" value="Unassembled WGS sequence"/>
</dbReference>
<name>A0A5C8E9V3_9SPIR</name>
<proteinExistence type="predicted"/>
<comment type="caution">
    <text evidence="1">The sequence shown here is derived from an EMBL/GenBank/DDBJ whole genome shotgun (WGS) entry which is preliminary data.</text>
</comment>
<protein>
    <submittedName>
        <fullName evidence="1">Uncharacterized protein</fullName>
    </submittedName>
</protein>
<reference evidence="1 2" key="1">
    <citation type="journal article" date="1992" name="Lakartidningen">
        <title>[Penicillin V and not amoxicillin is the first choice preparation in acute otitis].</title>
        <authorList>
            <person name="Kamme C."/>
            <person name="Lundgren K."/>
            <person name="Prellner K."/>
        </authorList>
    </citation>
    <scope>NUCLEOTIDE SEQUENCE [LARGE SCALE GENOMIC DNA]</scope>
    <source>
        <strain evidence="1 2">PC5538III-lc</strain>
    </source>
</reference>